<dbReference type="GO" id="GO:0006357">
    <property type="term" value="P:regulation of transcription by RNA polymerase II"/>
    <property type="evidence" value="ECO:0007669"/>
    <property type="project" value="TreeGrafter"/>
</dbReference>
<dbReference type="PROSITE" id="PS00028">
    <property type="entry name" value="ZINC_FINGER_C2H2_1"/>
    <property type="match status" value="1"/>
</dbReference>
<evidence type="ECO:0000313" key="5">
    <source>
        <dbReference type="Proteomes" id="UP000308724"/>
    </source>
</evidence>
<organism evidence="4 5">
    <name type="scientific">Aureobasidium pullulans</name>
    <name type="common">Black yeast</name>
    <name type="synonym">Pullularia pullulans</name>
    <dbReference type="NCBI Taxonomy" id="5580"/>
    <lineage>
        <taxon>Eukaryota</taxon>
        <taxon>Fungi</taxon>
        <taxon>Dikarya</taxon>
        <taxon>Ascomycota</taxon>
        <taxon>Pezizomycotina</taxon>
        <taxon>Dothideomycetes</taxon>
        <taxon>Dothideomycetidae</taxon>
        <taxon>Dothideales</taxon>
        <taxon>Saccotheciaceae</taxon>
        <taxon>Aureobasidium</taxon>
    </lineage>
</organism>
<gene>
    <name evidence="4" type="ORF">D6C78_10928</name>
</gene>
<dbReference type="InterPro" id="IPR013087">
    <property type="entry name" value="Znf_C2H2_type"/>
</dbReference>
<dbReference type="InterPro" id="IPR059095">
    <property type="entry name" value="Znf_C2H2_17_2nd"/>
</dbReference>
<dbReference type="SMART" id="SM00355">
    <property type="entry name" value="ZnF_C2H2"/>
    <property type="match status" value="3"/>
</dbReference>
<dbReference type="AlphaFoldDB" id="A0A4T0B4V8"/>
<dbReference type="EMBL" id="QZBZ01000689">
    <property type="protein sequence ID" value="TIA28048.1"/>
    <property type="molecule type" value="Genomic_DNA"/>
</dbReference>
<dbReference type="InterPro" id="IPR059009">
    <property type="entry name" value="Znf_C2H2_17_1st"/>
</dbReference>
<dbReference type="InterPro" id="IPR051061">
    <property type="entry name" value="Zinc_finger_trans_reg"/>
</dbReference>
<accession>A0A4T0B4V8</accession>
<dbReference type="GO" id="GO:0005634">
    <property type="term" value="C:nucleus"/>
    <property type="evidence" value="ECO:0007669"/>
    <property type="project" value="TreeGrafter"/>
</dbReference>
<protein>
    <recommendedName>
        <fullName evidence="3">C2H2-type domain-containing protein</fullName>
    </recommendedName>
</protein>
<dbReference type="Gene3D" id="3.30.160.60">
    <property type="entry name" value="Classic Zinc Finger"/>
    <property type="match status" value="2"/>
</dbReference>
<dbReference type="PANTHER" id="PTHR46179:SF24">
    <property type="entry name" value="C2H2-TYPE DOMAIN-CONTAINING PROTEIN"/>
    <property type="match status" value="1"/>
</dbReference>
<feature type="region of interest" description="Disordered" evidence="2">
    <location>
        <begin position="184"/>
        <end position="217"/>
    </location>
</feature>
<sequence>MAVTDTDSRSPKNSPLSSPVRPLDPSNDPVLRGIIPMNGLGGRRESVSPAVLQLNSKLPHTQRRIAPGHNEDGKLECIHCHQTFDRRCEWNRHMDKHERPHKCENPQCAARLGFTYAGGLLRHEREVHNKHDELKGQLFCPYKDCKRHTSKAFTRRENLQEHLRRIHKIQGTDSVDAVAQDTSRLEATPYNHDPDNEGRASKRKRRSTMCHTKDPSEKSIRAQILEVKVENLELHHMWETQSRQLHEMREEINQFPAHGNIHLPGWRSDGTA</sequence>
<feature type="region of interest" description="Disordered" evidence="2">
    <location>
        <begin position="1"/>
        <end position="32"/>
    </location>
</feature>
<dbReference type="PROSITE" id="PS50157">
    <property type="entry name" value="ZINC_FINGER_C2H2_2"/>
    <property type="match status" value="1"/>
</dbReference>
<comment type="caution">
    <text evidence="4">The sequence shown here is derived from an EMBL/GenBank/DDBJ whole genome shotgun (WGS) entry which is preliminary data.</text>
</comment>
<dbReference type="PANTHER" id="PTHR46179">
    <property type="entry name" value="ZINC FINGER PROTEIN"/>
    <property type="match status" value="1"/>
</dbReference>
<proteinExistence type="predicted"/>
<reference evidence="4 5" key="1">
    <citation type="submission" date="2018-10" db="EMBL/GenBank/DDBJ databases">
        <title>Fifty Aureobasidium pullulans genomes reveal a recombining polyextremotolerant generalist.</title>
        <authorList>
            <person name="Gostincar C."/>
            <person name="Turk M."/>
            <person name="Zajc J."/>
            <person name="Gunde-Cimerman N."/>
        </authorList>
    </citation>
    <scope>NUCLEOTIDE SEQUENCE [LARGE SCALE GENOMIC DNA]</scope>
    <source>
        <strain evidence="4 5">EXF-1645</strain>
    </source>
</reference>
<evidence type="ECO:0000259" key="3">
    <source>
        <dbReference type="PROSITE" id="PS50157"/>
    </source>
</evidence>
<feature type="domain" description="C2H2-type" evidence="3">
    <location>
        <begin position="75"/>
        <end position="106"/>
    </location>
</feature>
<keyword evidence="1" id="KW-0863">Zinc-finger</keyword>
<dbReference type="Pfam" id="PF26176">
    <property type="entry name" value="zf_C2H2_17_2"/>
    <property type="match status" value="1"/>
</dbReference>
<evidence type="ECO:0000313" key="4">
    <source>
        <dbReference type="EMBL" id="TIA28048.1"/>
    </source>
</evidence>
<evidence type="ECO:0000256" key="1">
    <source>
        <dbReference type="PROSITE-ProRule" id="PRU00042"/>
    </source>
</evidence>
<evidence type="ECO:0000256" key="2">
    <source>
        <dbReference type="SAM" id="MobiDB-lite"/>
    </source>
</evidence>
<keyword evidence="1" id="KW-0862">Zinc</keyword>
<dbReference type="Pfam" id="PF26177">
    <property type="entry name" value="zf_C2H2_17_1st"/>
    <property type="match status" value="1"/>
</dbReference>
<keyword evidence="1" id="KW-0479">Metal-binding</keyword>
<name>A0A4T0B4V8_AURPU</name>
<dbReference type="GO" id="GO:0008270">
    <property type="term" value="F:zinc ion binding"/>
    <property type="evidence" value="ECO:0007669"/>
    <property type="project" value="UniProtKB-KW"/>
</dbReference>
<feature type="compositionally biased region" description="Basic and acidic residues" evidence="2">
    <location>
        <begin position="1"/>
        <end position="10"/>
    </location>
</feature>
<dbReference type="Proteomes" id="UP000308724">
    <property type="component" value="Unassembled WGS sequence"/>
</dbReference>